<dbReference type="PANTHER" id="PTHR12138">
    <property type="entry name" value="PRIMATE-EXPANDED PROTEIN FAMILY"/>
    <property type="match status" value="1"/>
</dbReference>
<proteinExistence type="predicted"/>
<accession>A0A7N9D855</accession>
<dbReference type="Proteomes" id="UP000233100">
    <property type="component" value="Chromosome 16"/>
</dbReference>
<evidence type="ECO:0000313" key="2">
    <source>
        <dbReference type="Proteomes" id="UP000233100"/>
    </source>
</evidence>
<dbReference type="AlphaFoldDB" id="A0A7N9D855"/>
<protein>
    <submittedName>
        <fullName evidence="1">Uncharacterized protein</fullName>
    </submittedName>
</protein>
<reference evidence="1" key="2">
    <citation type="submission" date="2025-08" db="UniProtKB">
        <authorList>
            <consortium name="Ensembl"/>
        </authorList>
    </citation>
    <scope>IDENTIFICATION</scope>
</reference>
<sequence length="128" mass="13765">RQGLTQSPRLECSGAITAHCSLELLGSKNVPPAPRQQIAAVTAVCHHCSGIVCFLKQGLALSPKLECSGTILVHCNLCLWDSSNSPASPSRVAGITRAHHHAQLIFCIFSRDEVSPCWPGWSQIPDLK</sequence>
<dbReference type="PANTHER" id="PTHR12138:SF135">
    <property type="entry name" value="SAM DOMAIN-CONTAINING PROTEIN"/>
    <property type="match status" value="1"/>
</dbReference>
<reference evidence="1 2" key="1">
    <citation type="submission" date="2013-03" db="EMBL/GenBank/DDBJ databases">
        <authorList>
            <person name="Warren W."/>
            <person name="Wilson R.K."/>
        </authorList>
    </citation>
    <scope>NUCLEOTIDE SEQUENCE</scope>
</reference>
<dbReference type="GeneTree" id="ENSGT00940000166898"/>
<keyword evidence="2" id="KW-1185">Reference proteome</keyword>
<organism evidence="1 2">
    <name type="scientific">Macaca fascicularis</name>
    <name type="common">Crab-eating macaque</name>
    <name type="synonym">Cynomolgus monkey</name>
    <dbReference type="NCBI Taxonomy" id="9541"/>
    <lineage>
        <taxon>Eukaryota</taxon>
        <taxon>Metazoa</taxon>
        <taxon>Chordata</taxon>
        <taxon>Craniata</taxon>
        <taxon>Vertebrata</taxon>
        <taxon>Euteleostomi</taxon>
        <taxon>Mammalia</taxon>
        <taxon>Eutheria</taxon>
        <taxon>Euarchontoglires</taxon>
        <taxon>Primates</taxon>
        <taxon>Haplorrhini</taxon>
        <taxon>Catarrhini</taxon>
        <taxon>Cercopithecidae</taxon>
        <taxon>Cercopithecinae</taxon>
        <taxon>Macaca</taxon>
    </lineage>
</organism>
<name>A0A7N9D855_MACFA</name>
<evidence type="ECO:0000313" key="1">
    <source>
        <dbReference type="Ensembl" id="ENSMFAP00000062615.1"/>
    </source>
</evidence>
<reference evidence="1" key="3">
    <citation type="submission" date="2025-09" db="UniProtKB">
        <authorList>
            <consortium name="Ensembl"/>
        </authorList>
    </citation>
    <scope>IDENTIFICATION</scope>
</reference>
<dbReference type="Ensembl" id="ENSMFAT00000101466.1">
    <property type="protein sequence ID" value="ENSMFAP00000062615.1"/>
    <property type="gene ID" value="ENSMFAG00000065540.1"/>
</dbReference>